<dbReference type="SUPFAM" id="SSF47413">
    <property type="entry name" value="lambda repressor-like DNA-binding domains"/>
    <property type="match status" value="1"/>
</dbReference>
<dbReference type="CDD" id="cd00093">
    <property type="entry name" value="HTH_XRE"/>
    <property type="match status" value="1"/>
</dbReference>
<keyword evidence="3" id="KW-1185">Reference proteome</keyword>
<dbReference type="OrthoDB" id="4557883at2"/>
<dbReference type="Proteomes" id="UP000198881">
    <property type="component" value="Unassembled WGS sequence"/>
</dbReference>
<dbReference type="AlphaFoldDB" id="A0A1I7MIS4"/>
<sequence length="118" mass="13068">MNPHLIGTALTLGILVRNARLEQLLSQAETAARARVSRSWLARVEDGHAGAELAPLLRLFDALDLRLALHEAVDVDDTDLATELRARDREKEERAERVRARILAATTPRQPSTPTEAD</sequence>
<accession>A0A1I7MIS4</accession>
<dbReference type="SMART" id="SM00530">
    <property type="entry name" value="HTH_XRE"/>
    <property type="match status" value="1"/>
</dbReference>
<evidence type="ECO:0000259" key="1">
    <source>
        <dbReference type="PROSITE" id="PS50943"/>
    </source>
</evidence>
<feature type="domain" description="HTH cro/C1-type" evidence="1">
    <location>
        <begin position="16"/>
        <end position="70"/>
    </location>
</feature>
<gene>
    <name evidence="2" type="ORF">SAMN04487966_10366</name>
</gene>
<dbReference type="STRING" id="574650.SAMN04487966_10366"/>
<dbReference type="RefSeq" id="WP_091695572.1">
    <property type="nucleotide sequence ID" value="NZ_CBDRLN010000012.1"/>
</dbReference>
<dbReference type="InterPro" id="IPR001387">
    <property type="entry name" value="Cro/C1-type_HTH"/>
</dbReference>
<dbReference type="EMBL" id="FPCG01000003">
    <property type="protein sequence ID" value="SFV21833.1"/>
    <property type="molecule type" value="Genomic_DNA"/>
</dbReference>
<evidence type="ECO:0000313" key="2">
    <source>
        <dbReference type="EMBL" id="SFV21833.1"/>
    </source>
</evidence>
<dbReference type="GO" id="GO:0003677">
    <property type="term" value="F:DNA binding"/>
    <property type="evidence" value="ECO:0007669"/>
    <property type="project" value="InterPro"/>
</dbReference>
<reference evidence="2 3" key="1">
    <citation type="submission" date="2016-10" db="EMBL/GenBank/DDBJ databases">
        <authorList>
            <person name="de Groot N.N."/>
        </authorList>
    </citation>
    <scope>NUCLEOTIDE SEQUENCE [LARGE SCALE GENOMIC DNA]</scope>
    <source>
        <strain evidence="2 3">CGMCC 1.7054</strain>
    </source>
</reference>
<proteinExistence type="predicted"/>
<protein>
    <submittedName>
        <fullName evidence="2">Helix-turn-helix domain-containing protein</fullName>
    </submittedName>
</protein>
<dbReference type="PROSITE" id="PS50943">
    <property type="entry name" value="HTH_CROC1"/>
    <property type="match status" value="1"/>
</dbReference>
<dbReference type="Gene3D" id="1.10.260.40">
    <property type="entry name" value="lambda repressor-like DNA-binding domains"/>
    <property type="match status" value="1"/>
</dbReference>
<dbReference type="InterPro" id="IPR010982">
    <property type="entry name" value="Lambda_DNA-bd_dom_sf"/>
</dbReference>
<evidence type="ECO:0000313" key="3">
    <source>
        <dbReference type="Proteomes" id="UP000198881"/>
    </source>
</evidence>
<dbReference type="Pfam" id="PF13560">
    <property type="entry name" value="HTH_31"/>
    <property type="match status" value="1"/>
</dbReference>
<organism evidence="2 3">
    <name type="scientific">Micrococcus terreus</name>
    <dbReference type="NCBI Taxonomy" id="574650"/>
    <lineage>
        <taxon>Bacteria</taxon>
        <taxon>Bacillati</taxon>
        <taxon>Actinomycetota</taxon>
        <taxon>Actinomycetes</taxon>
        <taxon>Micrococcales</taxon>
        <taxon>Micrococcaceae</taxon>
        <taxon>Micrococcus</taxon>
    </lineage>
</organism>
<name>A0A1I7MIS4_9MICC</name>